<dbReference type="GO" id="GO:0005737">
    <property type="term" value="C:cytoplasm"/>
    <property type="evidence" value="ECO:0007669"/>
    <property type="project" value="UniProtKB-SubCell"/>
</dbReference>
<comment type="subcellular location">
    <subcellularLocation>
        <location evidence="2">Cytoplasm</location>
    </subcellularLocation>
    <subcellularLocation>
        <location evidence="1">Nucleus</location>
    </subcellularLocation>
</comment>
<dbReference type="OrthoDB" id="62495at2759"/>
<feature type="domain" description="SET" evidence="9">
    <location>
        <begin position="239"/>
        <end position="538"/>
    </location>
</feature>
<dbReference type="InterPro" id="IPR011990">
    <property type="entry name" value="TPR-like_helical_dom_sf"/>
</dbReference>
<keyword evidence="7" id="KW-0539">Nucleus</keyword>
<dbReference type="PROSITE" id="PS50280">
    <property type="entry name" value="SET"/>
    <property type="match status" value="1"/>
</dbReference>
<dbReference type="SMART" id="SM00028">
    <property type="entry name" value="TPR"/>
    <property type="match status" value="3"/>
</dbReference>
<keyword evidence="4" id="KW-0489">Methyltransferase</keyword>
<keyword evidence="5" id="KW-0808">Transferase</keyword>
<dbReference type="Gene3D" id="6.10.140.2220">
    <property type="match status" value="1"/>
</dbReference>
<dbReference type="GO" id="GO:0008170">
    <property type="term" value="F:N-methyltransferase activity"/>
    <property type="evidence" value="ECO:0007669"/>
    <property type="project" value="UniProtKB-ARBA"/>
</dbReference>
<name>A0A9J7EQC5_SPOLT</name>
<protein>
    <submittedName>
        <fullName evidence="11">SET and MYND domain-containing protein 4-like isoform X1</fullName>
    </submittedName>
</protein>
<dbReference type="GO" id="GO:0042826">
    <property type="term" value="F:histone deacetylase binding"/>
    <property type="evidence" value="ECO:0007669"/>
    <property type="project" value="TreeGrafter"/>
</dbReference>
<evidence type="ECO:0000256" key="8">
    <source>
        <dbReference type="ARBA" id="ARBA00048985"/>
    </source>
</evidence>
<proteinExistence type="predicted"/>
<evidence type="ECO:0000256" key="4">
    <source>
        <dbReference type="ARBA" id="ARBA00022603"/>
    </source>
</evidence>
<evidence type="ECO:0000256" key="1">
    <source>
        <dbReference type="ARBA" id="ARBA00004123"/>
    </source>
</evidence>
<dbReference type="Gene3D" id="1.10.220.160">
    <property type="match status" value="1"/>
</dbReference>
<dbReference type="Gene3D" id="2.170.270.10">
    <property type="entry name" value="SET domain"/>
    <property type="match status" value="1"/>
</dbReference>
<evidence type="ECO:0000256" key="5">
    <source>
        <dbReference type="ARBA" id="ARBA00022679"/>
    </source>
</evidence>
<dbReference type="InterPro" id="IPR019734">
    <property type="entry name" value="TPR_rpt"/>
</dbReference>
<dbReference type="PANTHER" id="PTHR46165">
    <property type="entry name" value="SET AND MYND DOMAIN-CONTAINING PROTEIN 4"/>
    <property type="match status" value="1"/>
</dbReference>
<evidence type="ECO:0000256" key="7">
    <source>
        <dbReference type="ARBA" id="ARBA00023242"/>
    </source>
</evidence>
<sequence>MERDGLPEDPAQQWEVLLCIIAFEEKKIDRRPDGAIEALTYFYNHKGIRHIFTEWINQMKLSYDKQMSEDDTARKNDEMALLWRQRGNIKFRAEMFEESHKLYTKSVLFARKDGPLYSVALANRSAASLRLRRYKESLRDVQRALNHQYPPDLQHKLYLRRAECFLEMGQRQNCIEAMKQAVRHNGRIKLRGISKAEFDKSYRLLEEKIVKLKYDAPADELHLPELYLGENPNFRNACGAVELVRNEEFGRHVLVKDPVKRGDVIFAEEPFASVKLPDKDLPHPYYCDYCCSSDSAMIGCSDCSRVVFCDEACHYLGKNFYHRWECIGVRANIFPIIGIAHLAFRVMLKYAHKGFPRLPESAGTPTTAAALIAEYSKVDNIHIYKTETESFYRMFNLSSNLGTSANTDNIQYALSSTMLTLYLEQNTKFFDYFPARVGYPLPMNEMKLLCAALIFRSLGQLISNAHTVMELNTGQNPNMPIPCTASPWRRVGTGIYPSASMMNHSCEPNITNVFYKNHLFVKVIRELPIGGEVLNCYGPHYARASTDDRREALRIQYGFNCMCPACVDESRKDFVSLFSAYACSSCKGPVTWEGTRMCCHQCPNEFPLQRAQNAAETADAMHAIVNCKRCHKELKIPDIINTFTRSHKYVHQAMRARTKEERCDRMVRSYRLMQQVLYRHHNILRKASDDLAMLYAAIGEYTKSIDLIKQNIQSFEYQFGSFSVEVTNEIRKMANLMLGRIMKYLDNPELDERQPMAIKDWIRETLKIAKKATQLMELNFGTWQPMYRALKDNEDVLENMLAGPRFHDHPECFNHRLQNLNLI</sequence>
<dbReference type="InterPro" id="IPR044421">
    <property type="entry name" value="SMYD4_SET"/>
</dbReference>
<dbReference type="KEGG" id="sliu:111360829"/>
<dbReference type="PANTHER" id="PTHR46165:SF2">
    <property type="entry name" value="SET AND MYND DOMAIN-CONTAINING PROTEIN 4"/>
    <property type="match status" value="1"/>
</dbReference>
<dbReference type="GO" id="GO:0008276">
    <property type="term" value="F:protein methyltransferase activity"/>
    <property type="evidence" value="ECO:0007669"/>
    <property type="project" value="UniProtKB-ARBA"/>
</dbReference>
<dbReference type="RefSeq" id="XP_022832851.1">
    <property type="nucleotide sequence ID" value="XM_022977083.1"/>
</dbReference>
<evidence type="ECO:0000256" key="2">
    <source>
        <dbReference type="ARBA" id="ARBA00004496"/>
    </source>
</evidence>
<evidence type="ECO:0000256" key="3">
    <source>
        <dbReference type="ARBA" id="ARBA00022490"/>
    </source>
</evidence>
<dbReference type="AlphaFoldDB" id="A0A9J7EQC5"/>
<dbReference type="SUPFAM" id="SSF82199">
    <property type="entry name" value="SET domain"/>
    <property type="match status" value="1"/>
</dbReference>
<dbReference type="Gene3D" id="1.25.40.10">
    <property type="entry name" value="Tetratricopeptide repeat domain"/>
    <property type="match status" value="1"/>
</dbReference>
<dbReference type="InterPro" id="IPR052097">
    <property type="entry name" value="SET-MYND_domain_protein"/>
</dbReference>
<organism evidence="10 11">
    <name type="scientific">Spodoptera litura</name>
    <name type="common">Asian cotton leafworm</name>
    <dbReference type="NCBI Taxonomy" id="69820"/>
    <lineage>
        <taxon>Eukaryota</taxon>
        <taxon>Metazoa</taxon>
        <taxon>Ecdysozoa</taxon>
        <taxon>Arthropoda</taxon>
        <taxon>Hexapoda</taxon>
        <taxon>Insecta</taxon>
        <taxon>Pterygota</taxon>
        <taxon>Neoptera</taxon>
        <taxon>Endopterygota</taxon>
        <taxon>Lepidoptera</taxon>
        <taxon>Glossata</taxon>
        <taxon>Ditrysia</taxon>
        <taxon>Noctuoidea</taxon>
        <taxon>Noctuidae</taxon>
        <taxon>Amphipyrinae</taxon>
        <taxon>Spodoptera</taxon>
    </lineage>
</organism>
<dbReference type="InterPro" id="IPR046341">
    <property type="entry name" value="SET_dom_sf"/>
</dbReference>
<gene>
    <name evidence="11" type="primary">LOC111360829</name>
</gene>
<reference evidence="11" key="1">
    <citation type="submission" date="2025-08" db="UniProtKB">
        <authorList>
            <consortium name="RefSeq"/>
        </authorList>
    </citation>
    <scope>IDENTIFICATION</scope>
    <source>
        <strain evidence="11">Ishihara</strain>
        <tissue evidence="11">Whole body</tissue>
    </source>
</reference>
<keyword evidence="6" id="KW-0949">S-adenosyl-L-methionine</keyword>
<dbReference type="GO" id="GO:0005634">
    <property type="term" value="C:nucleus"/>
    <property type="evidence" value="ECO:0007669"/>
    <property type="project" value="UniProtKB-SubCell"/>
</dbReference>
<dbReference type="Pfam" id="PF00856">
    <property type="entry name" value="SET"/>
    <property type="match status" value="1"/>
</dbReference>
<accession>A0A9J7EQC5</accession>
<evidence type="ECO:0000256" key="6">
    <source>
        <dbReference type="ARBA" id="ARBA00022691"/>
    </source>
</evidence>
<dbReference type="GO" id="GO:0008757">
    <property type="term" value="F:S-adenosylmethionine-dependent methyltransferase activity"/>
    <property type="evidence" value="ECO:0007669"/>
    <property type="project" value="UniProtKB-ARBA"/>
</dbReference>
<comment type="catalytic activity">
    <reaction evidence="8">
        <text>L-lysyl-[protein] + S-adenosyl-L-methionine = N(6)-methyl-L-lysyl-[protein] + S-adenosyl-L-homocysteine + H(+)</text>
        <dbReference type="Rhea" id="RHEA:51736"/>
        <dbReference type="Rhea" id="RHEA-COMP:9752"/>
        <dbReference type="Rhea" id="RHEA-COMP:13053"/>
        <dbReference type="ChEBI" id="CHEBI:15378"/>
        <dbReference type="ChEBI" id="CHEBI:29969"/>
        <dbReference type="ChEBI" id="CHEBI:57856"/>
        <dbReference type="ChEBI" id="CHEBI:59789"/>
        <dbReference type="ChEBI" id="CHEBI:61929"/>
    </reaction>
</comment>
<dbReference type="CDD" id="cd10536">
    <property type="entry name" value="SET_SMYD4"/>
    <property type="match status" value="1"/>
</dbReference>
<dbReference type="Proteomes" id="UP000301870">
    <property type="component" value="Chromosome Z"/>
</dbReference>
<dbReference type="InterPro" id="IPR001214">
    <property type="entry name" value="SET_dom"/>
</dbReference>
<dbReference type="GeneID" id="111360829"/>
<evidence type="ECO:0000313" key="10">
    <source>
        <dbReference type="Proteomes" id="UP000301870"/>
    </source>
</evidence>
<dbReference type="SUPFAM" id="SSF48452">
    <property type="entry name" value="TPR-like"/>
    <property type="match status" value="1"/>
</dbReference>
<keyword evidence="3" id="KW-0963">Cytoplasm</keyword>
<keyword evidence="10" id="KW-1185">Reference proteome</keyword>
<evidence type="ECO:0000313" key="11">
    <source>
        <dbReference type="RefSeq" id="XP_022832851.1"/>
    </source>
</evidence>
<dbReference type="GO" id="GO:0032259">
    <property type="term" value="P:methylation"/>
    <property type="evidence" value="ECO:0007669"/>
    <property type="project" value="UniProtKB-KW"/>
</dbReference>
<evidence type="ECO:0000259" key="9">
    <source>
        <dbReference type="PROSITE" id="PS50280"/>
    </source>
</evidence>